<sequence length="223" mass="23151">MGSVSLCRDEDNSSPHLPCQADPLSGSDGCCLVPLLSPGGGSPTAVVSSGTQQRLIPPMTSSPRSALGPLGGHSVPGLVVMGGLSLELLPGASAVVTEARGPFGARHRWSLWIDGRWPYPKPRFLEEPPRGIRRSPALSTGSGPFIRGPHAAACQRLHGRLVGSPACGLVLEEFSGGNWMVSASPRYAGGAAVTGRLVRPFHLTTFYPLGGRAPGLKPRVALP</sequence>
<feature type="region of interest" description="Disordered" evidence="1">
    <location>
        <begin position="1"/>
        <end position="20"/>
    </location>
</feature>
<evidence type="ECO:0000313" key="2">
    <source>
        <dbReference type="EMBL" id="KAJ5453285.1"/>
    </source>
</evidence>
<accession>A0A9W9WDA3</accession>
<reference evidence="2" key="1">
    <citation type="submission" date="2022-12" db="EMBL/GenBank/DDBJ databases">
        <authorList>
            <person name="Petersen C."/>
        </authorList>
    </citation>
    <scope>NUCLEOTIDE SEQUENCE</scope>
    <source>
        <strain evidence="2">IBT 17660</strain>
    </source>
</reference>
<reference evidence="2" key="2">
    <citation type="journal article" date="2023" name="IMA Fungus">
        <title>Comparative genomic study of the Penicillium genus elucidates a diverse pangenome and 15 lateral gene transfer events.</title>
        <authorList>
            <person name="Petersen C."/>
            <person name="Sorensen T."/>
            <person name="Nielsen M.R."/>
            <person name="Sondergaard T.E."/>
            <person name="Sorensen J.L."/>
            <person name="Fitzpatrick D.A."/>
            <person name="Frisvad J.C."/>
            <person name="Nielsen K.L."/>
        </authorList>
    </citation>
    <scope>NUCLEOTIDE SEQUENCE</scope>
    <source>
        <strain evidence="2">IBT 17660</strain>
    </source>
</reference>
<comment type="caution">
    <text evidence="2">The sequence shown here is derived from an EMBL/GenBank/DDBJ whole genome shotgun (WGS) entry which is preliminary data.</text>
</comment>
<evidence type="ECO:0000256" key="1">
    <source>
        <dbReference type="SAM" id="MobiDB-lite"/>
    </source>
</evidence>
<dbReference type="AlphaFoldDB" id="A0A9W9WDA3"/>
<protein>
    <submittedName>
        <fullName evidence="2">Uncharacterized protein</fullName>
    </submittedName>
</protein>
<dbReference type="Proteomes" id="UP001147760">
    <property type="component" value="Unassembled WGS sequence"/>
</dbReference>
<organism evidence="2 3">
    <name type="scientific">Penicillium desertorum</name>
    <dbReference type="NCBI Taxonomy" id="1303715"/>
    <lineage>
        <taxon>Eukaryota</taxon>
        <taxon>Fungi</taxon>
        <taxon>Dikarya</taxon>
        <taxon>Ascomycota</taxon>
        <taxon>Pezizomycotina</taxon>
        <taxon>Eurotiomycetes</taxon>
        <taxon>Eurotiomycetidae</taxon>
        <taxon>Eurotiales</taxon>
        <taxon>Aspergillaceae</taxon>
        <taxon>Penicillium</taxon>
    </lineage>
</organism>
<dbReference type="EMBL" id="JAPWDO010000012">
    <property type="protein sequence ID" value="KAJ5453285.1"/>
    <property type="molecule type" value="Genomic_DNA"/>
</dbReference>
<evidence type="ECO:0000313" key="3">
    <source>
        <dbReference type="Proteomes" id="UP001147760"/>
    </source>
</evidence>
<name>A0A9W9WDA3_9EURO</name>
<proteinExistence type="predicted"/>
<dbReference type="OrthoDB" id="4320931at2759"/>
<gene>
    <name evidence="2" type="ORF">N7530_012879</name>
</gene>
<keyword evidence="3" id="KW-1185">Reference proteome</keyword>